<feature type="transmembrane region" description="Helical" evidence="1">
    <location>
        <begin position="56"/>
        <end position="78"/>
    </location>
</feature>
<dbReference type="InterPro" id="IPR025315">
    <property type="entry name" value="DUF4220"/>
</dbReference>
<gene>
    <name evidence="3" type="ORF">Din_038478</name>
</gene>
<dbReference type="EMBL" id="GHES01038478">
    <property type="protein sequence ID" value="MPA69037.1"/>
    <property type="molecule type" value="Transcribed_RNA"/>
</dbReference>
<reference evidence="3" key="1">
    <citation type="submission" date="2019-08" db="EMBL/GenBank/DDBJ databases">
        <title>Reference gene set and small RNA set construction with multiple tissues from Davidia involucrata Baill.</title>
        <authorList>
            <person name="Yang H."/>
            <person name="Zhou C."/>
            <person name="Li G."/>
            <person name="Wang J."/>
            <person name="Gao P."/>
            <person name="Wang M."/>
            <person name="Wang R."/>
            <person name="Zhao Y."/>
        </authorList>
    </citation>
    <scope>NUCLEOTIDE SEQUENCE</scope>
    <source>
        <tissue evidence="3">Mixed with DoveR01_LX</tissue>
    </source>
</reference>
<organism evidence="3">
    <name type="scientific">Davidia involucrata</name>
    <name type="common">Dove tree</name>
    <dbReference type="NCBI Taxonomy" id="16924"/>
    <lineage>
        <taxon>Eukaryota</taxon>
        <taxon>Viridiplantae</taxon>
        <taxon>Streptophyta</taxon>
        <taxon>Embryophyta</taxon>
        <taxon>Tracheophyta</taxon>
        <taxon>Spermatophyta</taxon>
        <taxon>Magnoliopsida</taxon>
        <taxon>eudicotyledons</taxon>
        <taxon>Gunneridae</taxon>
        <taxon>Pentapetalae</taxon>
        <taxon>asterids</taxon>
        <taxon>Cornales</taxon>
        <taxon>Nyssaceae</taxon>
        <taxon>Davidia</taxon>
    </lineage>
</organism>
<feature type="transmembrane region" description="Helical" evidence="1">
    <location>
        <begin position="120"/>
        <end position="136"/>
    </location>
</feature>
<protein>
    <recommendedName>
        <fullName evidence="2">DUF4220 domain-containing protein</fullName>
    </recommendedName>
</protein>
<evidence type="ECO:0000256" key="1">
    <source>
        <dbReference type="SAM" id="Phobius"/>
    </source>
</evidence>
<feature type="transmembrane region" description="Helical" evidence="1">
    <location>
        <begin position="340"/>
        <end position="363"/>
    </location>
</feature>
<keyword evidence="1" id="KW-0812">Transmembrane</keyword>
<dbReference type="AlphaFoldDB" id="A0A5B7BJK7"/>
<keyword evidence="1" id="KW-1133">Transmembrane helix</keyword>
<feature type="transmembrane region" description="Helical" evidence="1">
    <location>
        <begin position="26"/>
        <end position="44"/>
    </location>
</feature>
<feature type="domain" description="DUF4220" evidence="2">
    <location>
        <begin position="81"/>
        <end position="399"/>
    </location>
</feature>
<proteinExistence type="predicted"/>
<dbReference type="PANTHER" id="PTHR31325">
    <property type="entry name" value="OS01G0798800 PROTEIN-RELATED"/>
    <property type="match status" value="1"/>
</dbReference>
<feature type="transmembrane region" description="Helical" evidence="1">
    <location>
        <begin position="90"/>
        <end position="108"/>
    </location>
</feature>
<evidence type="ECO:0000313" key="3">
    <source>
        <dbReference type="EMBL" id="MPA69037.1"/>
    </source>
</evidence>
<feature type="transmembrane region" description="Helical" evidence="1">
    <location>
        <begin position="307"/>
        <end position="328"/>
    </location>
</feature>
<dbReference type="InterPro" id="IPR007658">
    <property type="entry name" value="DUF594"/>
</dbReference>
<name>A0A5B7BJK7_DAVIN</name>
<dbReference type="Pfam" id="PF04578">
    <property type="entry name" value="DUF594"/>
    <property type="match status" value="1"/>
</dbReference>
<evidence type="ECO:0000259" key="2">
    <source>
        <dbReference type="Pfam" id="PF13968"/>
    </source>
</evidence>
<keyword evidence="1" id="KW-0472">Membrane</keyword>
<sequence>MSGSASFSGPAPSEIEKSWTLWHPRMLMLFSCFLQVAQMLLGMWRKQSYSGWIIKLLTWLSYNVANGISYFAIVFPFVVESNTDRRLVALWASFSLLHSGGVDTLNAYSLEDNRLWKRHVLYFIAKLGMCVTVVSQCSLQLHGWFVVVVVPVFIIAVCNYAERIWVHKRGTMDGLRESLQDLEAQPDYSAIMDKKLRIERSGRLSTELRIPKPRPPWPIPSASRSFFPPSIAGGVEALITSNLMHKRYRGLYDNERYCREDREYNRRWSAFASMSYDEAFQVVENQMSLMHDEIYTRAPALHTRWGLISRLCFFIAMLGCAITFAFLVNKRGLPVPSADVLVTYLLFIFDAFVRGLSLFVFVFSHQNTVGIINSINNNSNKWMVKVKVWVVQLTFKVWHIKSPWLSMGQFDFRGCCLDHQSSHFKRCMQSIGVSGEVENYFHTKYIPISNEVKDSIFQVLRDKSNQAQDAGDYKRFTASRGQWALTVGNCVDKLGWSVKDRGLSQSLCIWITAINLYHASQGSEASALLKTAKHLSDYLLHLLRVNPVLLPSVAPDSVKICNKTIAELRIFIHDIGPLDTKDWVEASLLILGQSTYVDPRRVRGDQIMSVLWDGCILAQKIQELETENKELILVRVLVELLTDIALQCRGELHAQLLAEGLGLVTIVWWIAFHLGLSPCYEFESAAAAITVVSAQR</sequence>
<feature type="transmembrane region" description="Helical" evidence="1">
    <location>
        <begin position="142"/>
        <end position="161"/>
    </location>
</feature>
<dbReference type="Pfam" id="PF13968">
    <property type="entry name" value="DUF4220"/>
    <property type="match status" value="1"/>
</dbReference>
<accession>A0A5B7BJK7</accession>